<evidence type="ECO:0000256" key="1">
    <source>
        <dbReference type="ARBA" id="ARBA00011073"/>
    </source>
</evidence>
<evidence type="ECO:0000313" key="10">
    <source>
        <dbReference type="EMBL" id="GAA1954629.1"/>
    </source>
</evidence>
<evidence type="ECO:0000256" key="5">
    <source>
        <dbReference type="PROSITE-ProRule" id="PRU01240"/>
    </source>
</evidence>
<evidence type="ECO:0000256" key="6">
    <source>
        <dbReference type="RuleBase" id="RU003355"/>
    </source>
</evidence>
<feature type="active site" description="Charge relay system" evidence="5">
    <location>
        <position position="258"/>
    </location>
</feature>
<dbReference type="PRINTS" id="PR00723">
    <property type="entry name" value="SUBTILISIN"/>
</dbReference>
<dbReference type="InterPro" id="IPR000209">
    <property type="entry name" value="Peptidase_S8/S53_dom"/>
</dbReference>
<evidence type="ECO:0000259" key="9">
    <source>
        <dbReference type="Pfam" id="PF00082"/>
    </source>
</evidence>
<feature type="chain" id="PRO_5046849431" evidence="8">
    <location>
        <begin position="25"/>
        <end position="1115"/>
    </location>
</feature>
<feature type="region of interest" description="Disordered" evidence="7">
    <location>
        <begin position="62"/>
        <end position="86"/>
    </location>
</feature>
<keyword evidence="8" id="KW-0732">Signal</keyword>
<keyword evidence="4 5" id="KW-0720">Serine protease</keyword>
<sequence>MRRRAHALVSLLVVTVVGVTTAQAAQAASGRPGQEQRASAAQVAGPRTITLITGDRITVHERQGQSPAISVQPGPGREEMGFQRSQGKDGWSVFPADALPLVANGVLDARLFRIDRLLADGYDDSARPTLPLIVQQDGAGYAATSLPGVTDVRRLGSIGATAFAERKDSAGAFWSTVVGPRATAVRKVWLDHKVRANLDRSVPQIGAPEVWRSGFTGKSVKVAVLDTGVDAGHPDLAGKVLEARDFSGGQDATDRHGHGTHVASTIAGSGAASGGRFKGVAPDAGLLVGKVLGDDGSGGWAEIISGMEWAADQGAKVINLSIGGDDAEGIDPLEEAVNRLTRDKGVLFVIAAGNEGEKGAGTVGSPGSADAALTVGAVDRADALAPFSSKGPRVGDNAVKPEITAPGVGIVAAKAGGAPGDPYQAMSGTSMATPHVAGAAALLAQQHPDWRAEQLKSALAGTAKPTDGLTVFQQGTGRVDVAKAAKQQVTADLTTVAFGTLPAADSTAKTREITYRNDGATPVDLDLRLDVRDEGGKPAADGMFAVDRPRVTVPAGATATVVLTVNPADKPRGAYGGTLLATSASGAEVRGLVGADLERNVYSADLRLIDREGNGPGPQGPHGTVIATNLDTGDLKIYNVGGGGGPVRLPQGRYLFVSQVDEGQGGSSLVSAPDFILDRDREVVLDARQAKPVTVRTEQQDARSNGQIIAFAEKIAGRGTAVHSWYQPRLFHEKMYSYVVPTSTDVPDFDFLVTTMLTKQTEQGRSENSPYVYNLQFPSTGRVPDVSAYQVRERELAKVTATYAGAGKQWGSLHVLPSPYDDATGLSDAWFLTAQAELPSTRDEFYSTGDIRWMKQLFVGRQGTNGTLIDTQEVAAGVQYRQGQRAREEWNRAIIGPALGKVAKNVRDGDTVSVLLPVFAAAGEHVSFSPAEGTTRLSRNGTEIGSVPRIPGYAWPNVGPVTFPVPAEAGAYTLTMDAKRPQGADAELSSKVSASWSFRSQHADGQAPLPLMALRAAPALGADNDAWRLLPLAVPIEVERAAGMTGTVRQVTAEASFDGGQTWHGQFVIGSGRQWHAFVVAPWFSQSKFVSLRLSAKDSDGNSVSQTSTNAYRLR</sequence>
<keyword evidence="3 5" id="KW-0378">Hydrolase</keyword>
<dbReference type="EMBL" id="BAAANN010000008">
    <property type="protein sequence ID" value="GAA1954629.1"/>
    <property type="molecule type" value="Genomic_DNA"/>
</dbReference>
<dbReference type="PROSITE" id="PS00137">
    <property type="entry name" value="SUBTILASE_HIS"/>
    <property type="match status" value="1"/>
</dbReference>
<organism evidence="10 11">
    <name type="scientific">Amycolatopsis minnesotensis</name>
    <dbReference type="NCBI Taxonomy" id="337894"/>
    <lineage>
        <taxon>Bacteria</taxon>
        <taxon>Bacillati</taxon>
        <taxon>Actinomycetota</taxon>
        <taxon>Actinomycetes</taxon>
        <taxon>Pseudonocardiales</taxon>
        <taxon>Pseudonocardiaceae</taxon>
        <taxon>Amycolatopsis</taxon>
    </lineage>
</organism>
<comment type="similarity">
    <text evidence="1 5 6">Belongs to the peptidase S8 family.</text>
</comment>
<reference evidence="10 11" key="1">
    <citation type="journal article" date="2019" name="Int. J. Syst. Evol. Microbiol.">
        <title>The Global Catalogue of Microorganisms (GCM) 10K type strain sequencing project: providing services to taxonomists for standard genome sequencing and annotation.</title>
        <authorList>
            <consortium name="The Broad Institute Genomics Platform"/>
            <consortium name="The Broad Institute Genome Sequencing Center for Infectious Disease"/>
            <person name="Wu L."/>
            <person name="Ma J."/>
        </authorList>
    </citation>
    <scope>NUCLEOTIDE SEQUENCE [LARGE SCALE GENOMIC DNA]</scope>
    <source>
        <strain evidence="10 11">JCM 14545</strain>
    </source>
</reference>
<dbReference type="InterPro" id="IPR022398">
    <property type="entry name" value="Peptidase_S8_His-AS"/>
</dbReference>
<dbReference type="InterPro" id="IPR013783">
    <property type="entry name" value="Ig-like_fold"/>
</dbReference>
<dbReference type="InterPro" id="IPR015500">
    <property type="entry name" value="Peptidase_S8_subtilisin-rel"/>
</dbReference>
<feature type="signal peptide" evidence="8">
    <location>
        <begin position="1"/>
        <end position="24"/>
    </location>
</feature>
<evidence type="ECO:0000256" key="8">
    <source>
        <dbReference type="SAM" id="SignalP"/>
    </source>
</evidence>
<name>A0ABN2QLI7_9PSEU</name>
<dbReference type="PROSITE" id="PS00136">
    <property type="entry name" value="SUBTILASE_ASP"/>
    <property type="match status" value="1"/>
</dbReference>
<dbReference type="InterPro" id="IPR036852">
    <property type="entry name" value="Peptidase_S8/S53_dom_sf"/>
</dbReference>
<protein>
    <submittedName>
        <fullName evidence="10">S8 family serine peptidase</fullName>
    </submittedName>
</protein>
<gene>
    <name evidence="10" type="ORF">GCM10009754_25240</name>
</gene>
<dbReference type="PANTHER" id="PTHR43806">
    <property type="entry name" value="PEPTIDASE S8"/>
    <property type="match status" value="1"/>
</dbReference>
<comment type="caution">
    <text evidence="10">The sequence shown here is derived from an EMBL/GenBank/DDBJ whole genome shotgun (WGS) entry which is preliminary data.</text>
</comment>
<evidence type="ECO:0000256" key="2">
    <source>
        <dbReference type="ARBA" id="ARBA00022670"/>
    </source>
</evidence>
<dbReference type="InterPro" id="IPR023828">
    <property type="entry name" value="Peptidase_S8_Ser-AS"/>
</dbReference>
<accession>A0ABN2QLI7</accession>
<dbReference type="Gene3D" id="2.60.40.10">
    <property type="entry name" value="Immunoglobulins"/>
    <property type="match status" value="1"/>
</dbReference>
<feature type="domain" description="Peptidase S8/S53" evidence="9">
    <location>
        <begin position="217"/>
        <end position="477"/>
    </location>
</feature>
<feature type="active site" description="Charge relay system" evidence="5">
    <location>
        <position position="226"/>
    </location>
</feature>
<dbReference type="PROSITE" id="PS00138">
    <property type="entry name" value="SUBTILASE_SER"/>
    <property type="match status" value="1"/>
</dbReference>
<dbReference type="Proteomes" id="UP001501116">
    <property type="component" value="Unassembled WGS sequence"/>
</dbReference>
<dbReference type="PROSITE" id="PS51892">
    <property type="entry name" value="SUBTILASE"/>
    <property type="match status" value="1"/>
</dbReference>
<evidence type="ECO:0000256" key="4">
    <source>
        <dbReference type="ARBA" id="ARBA00022825"/>
    </source>
</evidence>
<dbReference type="Pfam" id="PF00082">
    <property type="entry name" value="Peptidase_S8"/>
    <property type="match status" value="1"/>
</dbReference>
<dbReference type="Gene3D" id="3.40.50.200">
    <property type="entry name" value="Peptidase S8/S53 domain"/>
    <property type="match status" value="1"/>
</dbReference>
<dbReference type="PANTHER" id="PTHR43806:SF11">
    <property type="entry name" value="CEREVISIN-RELATED"/>
    <property type="match status" value="1"/>
</dbReference>
<evidence type="ECO:0000256" key="7">
    <source>
        <dbReference type="SAM" id="MobiDB-lite"/>
    </source>
</evidence>
<dbReference type="SUPFAM" id="SSF52743">
    <property type="entry name" value="Subtilisin-like"/>
    <property type="match status" value="1"/>
</dbReference>
<dbReference type="InterPro" id="IPR023827">
    <property type="entry name" value="Peptidase_S8_Asp-AS"/>
</dbReference>
<evidence type="ECO:0000256" key="3">
    <source>
        <dbReference type="ARBA" id="ARBA00022801"/>
    </source>
</evidence>
<feature type="active site" description="Charge relay system" evidence="5">
    <location>
        <position position="430"/>
    </location>
</feature>
<dbReference type="InterPro" id="IPR050131">
    <property type="entry name" value="Peptidase_S8_subtilisin-like"/>
</dbReference>
<keyword evidence="11" id="KW-1185">Reference proteome</keyword>
<keyword evidence="2 5" id="KW-0645">Protease</keyword>
<evidence type="ECO:0000313" key="11">
    <source>
        <dbReference type="Proteomes" id="UP001501116"/>
    </source>
</evidence>
<proteinExistence type="inferred from homology"/>